<feature type="coiled-coil region" evidence="1">
    <location>
        <begin position="36"/>
        <end position="63"/>
    </location>
</feature>
<keyword evidence="1" id="KW-0175">Coiled coil</keyword>
<organism evidence="2 3">
    <name type="scientific">Psylliodes chrysocephalus</name>
    <dbReference type="NCBI Taxonomy" id="3402493"/>
    <lineage>
        <taxon>Eukaryota</taxon>
        <taxon>Metazoa</taxon>
        <taxon>Ecdysozoa</taxon>
        <taxon>Arthropoda</taxon>
        <taxon>Hexapoda</taxon>
        <taxon>Insecta</taxon>
        <taxon>Pterygota</taxon>
        <taxon>Neoptera</taxon>
        <taxon>Endopterygota</taxon>
        <taxon>Coleoptera</taxon>
        <taxon>Polyphaga</taxon>
        <taxon>Cucujiformia</taxon>
        <taxon>Chrysomeloidea</taxon>
        <taxon>Chrysomelidae</taxon>
        <taxon>Galerucinae</taxon>
        <taxon>Alticini</taxon>
        <taxon>Psylliodes</taxon>
    </lineage>
</organism>
<evidence type="ECO:0000313" key="2">
    <source>
        <dbReference type="EMBL" id="CAH1107346.1"/>
    </source>
</evidence>
<dbReference type="AlphaFoldDB" id="A0A9P0GDW8"/>
<gene>
    <name evidence="2" type="ORF">PSYICH_LOCUS8048</name>
</gene>
<accession>A0A9P0GDW8</accession>
<protein>
    <submittedName>
        <fullName evidence="2">Uncharacterized protein</fullName>
    </submittedName>
</protein>
<sequence length="170" mass="19786">MNTNETETGLRECNKAIRRISHNLKIAVTMGEKQRLSAALANIESYRSQIKNLRKKGRGLKETAKNHVLWQDSLLTFNSRIHTRADRVHTEFKYFTTSNSPIYKDSNIGLWFDEKVIKPILNELEEFQERDSEWSLKQVINLGVNISKFTPQLGSSYIDLPPQIKKRSMY</sequence>
<keyword evidence="3" id="KW-1185">Reference proteome</keyword>
<dbReference type="Proteomes" id="UP001153636">
    <property type="component" value="Chromosome 21"/>
</dbReference>
<evidence type="ECO:0000256" key="1">
    <source>
        <dbReference type="SAM" id="Coils"/>
    </source>
</evidence>
<reference evidence="2" key="1">
    <citation type="submission" date="2022-01" db="EMBL/GenBank/DDBJ databases">
        <authorList>
            <person name="King R."/>
        </authorList>
    </citation>
    <scope>NUCLEOTIDE SEQUENCE</scope>
</reference>
<proteinExistence type="predicted"/>
<dbReference type="EMBL" id="OV651833">
    <property type="protein sequence ID" value="CAH1107346.1"/>
    <property type="molecule type" value="Genomic_DNA"/>
</dbReference>
<evidence type="ECO:0000313" key="3">
    <source>
        <dbReference type="Proteomes" id="UP001153636"/>
    </source>
</evidence>
<dbReference type="OrthoDB" id="6696428at2759"/>
<name>A0A9P0GDW8_9CUCU</name>